<dbReference type="Proteomes" id="UP001456562">
    <property type="component" value="Unassembled WGS sequence"/>
</dbReference>
<gene>
    <name evidence="1" type="ORF">ABR748_36375</name>
</gene>
<name>A0ABV1QEM1_STRMI</name>
<accession>A0ABV1QEM1</accession>
<reference evidence="1 2" key="1">
    <citation type="submission" date="2024-01" db="EMBL/GenBank/DDBJ databases">
        <title>Metagenomic exploration of the rhizosphere soil microbial community and their significance in facilitating the development of wild simulated ginseng.</title>
        <authorList>
            <person name="Huang J."/>
        </authorList>
    </citation>
    <scope>NUCLEOTIDE SEQUENCE [LARGE SCALE GENOMIC DNA]</scope>
    <source>
        <strain evidence="1 2">WY141</strain>
    </source>
</reference>
<protein>
    <submittedName>
        <fullName evidence="1">Uncharacterized protein</fullName>
    </submittedName>
</protein>
<evidence type="ECO:0000313" key="2">
    <source>
        <dbReference type="Proteomes" id="UP001456562"/>
    </source>
</evidence>
<keyword evidence="2" id="KW-1185">Reference proteome</keyword>
<evidence type="ECO:0000313" key="1">
    <source>
        <dbReference type="EMBL" id="MER0429622.1"/>
    </source>
</evidence>
<proteinExistence type="predicted"/>
<sequence>MQVSLLGVPSPAVTPSGKNWNSANFDLFYGEDGDLTGADPDECPPGVVSTRLAWRVPGVRVL</sequence>
<comment type="caution">
    <text evidence="1">The sequence shown here is derived from an EMBL/GenBank/DDBJ whole genome shotgun (WGS) entry which is preliminary data.</text>
</comment>
<dbReference type="EMBL" id="JBEJUE010000066">
    <property type="protein sequence ID" value="MER0429622.1"/>
    <property type="molecule type" value="Genomic_DNA"/>
</dbReference>
<dbReference type="RefSeq" id="WP_350241656.1">
    <property type="nucleotide sequence ID" value="NZ_JBEJUE010000066.1"/>
</dbReference>
<organism evidence="1 2">
    <name type="scientific">Streptomyces microflavus</name>
    <name type="common">Streptomyces lipmanii</name>
    <dbReference type="NCBI Taxonomy" id="1919"/>
    <lineage>
        <taxon>Bacteria</taxon>
        <taxon>Bacillati</taxon>
        <taxon>Actinomycetota</taxon>
        <taxon>Actinomycetes</taxon>
        <taxon>Kitasatosporales</taxon>
        <taxon>Streptomycetaceae</taxon>
        <taxon>Streptomyces</taxon>
    </lineage>
</organism>